<dbReference type="Proteomes" id="UP000229370">
    <property type="component" value="Unassembled WGS sequence"/>
</dbReference>
<reference evidence="2" key="1">
    <citation type="submission" date="2017-09" db="EMBL/GenBank/DDBJ databases">
        <title>Depth-based differentiation of microbial function through sediment-hosted aquifers and enrichment of novel symbionts in the deep terrestrial subsurface.</title>
        <authorList>
            <person name="Probst A.J."/>
            <person name="Ladd B."/>
            <person name="Jarett J.K."/>
            <person name="Geller-Mcgrath D.E."/>
            <person name="Sieber C.M.K."/>
            <person name="Emerson J.B."/>
            <person name="Anantharaman K."/>
            <person name="Thomas B.C."/>
            <person name="Malmstrom R."/>
            <person name="Stieglmeier M."/>
            <person name="Klingl A."/>
            <person name="Woyke T."/>
            <person name="Ryan C.M."/>
            <person name="Banfield J.F."/>
        </authorList>
    </citation>
    <scope>NUCLEOTIDE SEQUENCE [LARGE SCALE GENOMIC DNA]</scope>
</reference>
<dbReference type="InterPro" id="IPR038296">
    <property type="entry name" value="ParD_sf"/>
</dbReference>
<proteinExistence type="predicted"/>
<name>A0A2M8GNV1_9BACT</name>
<organism evidence="1 2">
    <name type="scientific">Candidatus Roizmanbacteria bacterium CG_4_8_14_3_um_filter_36_10</name>
    <dbReference type="NCBI Taxonomy" id="1974834"/>
    <lineage>
        <taxon>Bacteria</taxon>
        <taxon>Candidatus Roizmaniibacteriota</taxon>
    </lineage>
</organism>
<dbReference type="InterPro" id="IPR010985">
    <property type="entry name" value="Ribbon_hlx_hlx"/>
</dbReference>
<dbReference type="EMBL" id="PFQK01000014">
    <property type="protein sequence ID" value="PJC82233.1"/>
    <property type="molecule type" value="Genomic_DNA"/>
</dbReference>
<dbReference type="SUPFAM" id="SSF47598">
    <property type="entry name" value="Ribbon-helix-helix"/>
    <property type="match status" value="1"/>
</dbReference>
<sequence length="71" mass="8147">MRTVVNISLPLSLNRVVDEAVANGSFASKSEFFRDLLRKWMEGRLLADLEKSRNELKKGEGKILKSLRDLR</sequence>
<comment type="caution">
    <text evidence="1">The sequence shown here is derived from an EMBL/GenBank/DDBJ whole genome shotgun (WGS) entry which is preliminary data.</text>
</comment>
<accession>A0A2M8GNV1</accession>
<gene>
    <name evidence="1" type="ORF">CO007_00500</name>
</gene>
<evidence type="ECO:0008006" key="3">
    <source>
        <dbReference type="Google" id="ProtNLM"/>
    </source>
</evidence>
<evidence type="ECO:0000313" key="1">
    <source>
        <dbReference type="EMBL" id="PJC82233.1"/>
    </source>
</evidence>
<dbReference type="Gene3D" id="6.10.10.120">
    <property type="entry name" value="Antitoxin ParD1-like"/>
    <property type="match status" value="1"/>
</dbReference>
<evidence type="ECO:0000313" key="2">
    <source>
        <dbReference type="Proteomes" id="UP000229370"/>
    </source>
</evidence>
<protein>
    <recommendedName>
        <fullName evidence="3">Ribbon-helix-helix protein CopG domain-containing protein</fullName>
    </recommendedName>
</protein>
<dbReference type="CDD" id="cd22231">
    <property type="entry name" value="RHH_NikR_HicB-like"/>
    <property type="match status" value="1"/>
</dbReference>
<dbReference type="GO" id="GO:0006355">
    <property type="term" value="P:regulation of DNA-templated transcription"/>
    <property type="evidence" value="ECO:0007669"/>
    <property type="project" value="InterPro"/>
</dbReference>
<dbReference type="AlphaFoldDB" id="A0A2M8GNV1"/>